<feature type="compositionally biased region" description="Acidic residues" evidence="1">
    <location>
        <begin position="1"/>
        <end position="11"/>
    </location>
</feature>
<accession>A0A642VDX4</accession>
<feature type="compositionally biased region" description="Basic and acidic residues" evidence="1">
    <location>
        <begin position="297"/>
        <end position="316"/>
    </location>
</feature>
<dbReference type="OrthoDB" id="422106at2759"/>
<gene>
    <name evidence="2" type="ORF">TRICI_000283</name>
</gene>
<comment type="caution">
    <text evidence="2">The sequence shown here is derived from an EMBL/GenBank/DDBJ whole genome shotgun (WGS) entry which is preliminary data.</text>
</comment>
<feature type="region of interest" description="Disordered" evidence="1">
    <location>
        <begin position="1"/>
        <end position="55"/>
    </location>
</feature>
<dbReference type="Proteomes" id="UP000761534">
    <property type="component" value="Unassembled WGS sequence"/>
</dbReference>
<dbReference type="InterPro" id="IPR019416">
    <property type="entry name" value="NCBP3"/>
</dbReference>
<protein>
    <submittedName>
        <fullName evidence="2">Uncharacterized protein</fullName>
    </submittedName>
</protein>
<name>A0A642VDX4_9ASCO</name>
<feature type="compositionally biased region" description="Low complexity" evidence="1">
    <location>
        <begin position="263"/>
        <end position="273"/>
    </location>
</feature>
<evidence type="ECO:0000313" key="2">
    <source>
        <dbReference type="EMBL" id="KAA8917590.1"/>
    </source>
</evidence>
<evidence type="ECO:0000256" key="1">
    <source>
        <dbReference type="SAM" id="MobiDB-lite"/>
    </source>
</evidence>
<dbReference type="EMBL" id="SWFS01000026">
    <property type="protein sequence ID" value="KAA8917590.1"/>
    <property type="molecule type" value="Genomic_DNA"/>
</dbReference>
<feature type="compositionally biased region" description="Basic and acidic residues" evidence="1">
    <location>
        <begin position="241"/>
        <end position="262"/>
    </location>
</feature>
<feature type="region of interest" description="Disordered" evidence="1">
    <location>
        <begin position="190"/>
        <end position="213"/>
    </location>
</feature>
<feature type="compositionally biased region" description="Basic and acidic residues" evidence="1">
    <location>
        <begin position="26"/>
        <end position="39"/>
    </location>
</feature>
<proteinExistence type="predicted"/>
<sequence>MAGDLEIDIDDFGLRDEDFLGPQGSKENEEKKDEEPAKEPEDEVMEVETPIEGTPRPEAIHVQGVDELSTADVQQFVRHYVAQEYFKIEWINDSSGALIALTSESVFYEGTEVADTQLRDAKSHPEKRGVNLKIRIAFDTDKKVKNARAKSKYYLWHGEPSFEDERYRVHDPNMDMTEEERNAAREYRFREVPADGGDDELFPEKIGGGVRERSPIRRNKKFADLFESKLEKPKVGLAGNRSRDLRDRFGGPKSRDRSRSPDSNRSSRSSTRPVLDDDDLMSKKPTDLGSRIGGKPSNDRWVKGDKLAERLKEPHKGRERRGRRKAADLF</sequence>
<dbReference type="VEuPathDB" id="FungiDB:TRICI_000283"/>
<feature type="region of interest" description="Disordered" evidence="1">
    <location>
        <begin position="236"/>
        <end position="330"/>
    </location>
</feature>
<evidence type="ECO:0000313" key="3">
    <source>
        <dbReference type="Proteomes" id="UP000761534"/>
    </source>
</evidence>
<dbReference type="PANTHER" id="PTHR16291:SF0">
    <property type="entry name" value="NUCLEAR CAP-BINDING PROTEIN SUBUNIT 3"/>
    <property type="match status" value="1"/>
</dbReference>
<dbReference type="GO" id="GO:0000340">
    <property type="term" value="F:RNA 7-methylguanosine cap binding"/>
    <property type="evidence" value="ECO:0007669"/>
    <property type="project" value="InterPro"/>
</dbReference>
<dbReference type="GO" id="GO:0003729">
    <property type="term" value="F:mRNA binding"/>
    <property type="evidence" value="ECO:0007669"/>
    <property type="project" value="InterPro"/>
</dbReference>
<organism evidence="2 3">
    <name type="scientific">Trichomonascus ciferrii</name>
    <dbReference type="NCBI Taxonomy" id="44093"/>
    <lineage>
        <taxon>Eukaryota</taxon>
        <taxon>Fungi</taxon>
        <taxon>Dikarya</taxon>
        <taxon>Ascomycota</taxon>
        <taxon>Saccharomycotina</taxon>
        <taxon>Dipodascomycetes</taxon>
        <taxon>Dipodascales</taxon>
        <taxon>Trichomonascaceae</taxon>
        <taxon>Trichomonascus</taxon>
        <taxon>Trichomonascus ciferrii complex</taxon>
    </lineage>
</organism>
<dbReference type="AlphaFoldDB" id="A0A642VDX4"/>
<reference evidence="2" key="1">
    <citation type="journal article" date="2019" name="G3 (Bethesda)">
        <title>Genome Assemblies of Two Rare Opportunistic Yeast Pathogens: Diutina rugosa (syn. Candida rugosa) and Trichomonascus ciferrii (syn. Candida ciferrii).</title>
        <authorList>
            <person name="Mixao V."/>
            <person name="Saus E."/>
            <person name="Hansen A.P."/>
            <person name="Lass-Florl C."/>
            <person name="Gabaldon T."/>
        </authorList>
    </citation>
    <scope>NUCLEOTIDE SEQUENCE</scope>
    <source>
        <strain evidence="2">CBS 4856</strain>
    </source>
</reference>
<dbReference type="GO" id="GO:0005634">
    <property type="term" value="C:nucleus"/>
    <property type="evidence" value="ECO:0007669"/>
    <property type="project" value="TreeGrafter"/>
</dbReference>
<dbReference type="Pfam" id="PF10309">
    <property type="entry name" value="NCBP3"/>
    <property type="match status" value="1"/>
</dbReference>
<dbReference type="PANTHER" id="PTHR16291">
    <property type="entry name" value="NUCLEAR CAP-BINDING PROTEIN SUBUNIT 3"/>
    <property type="match status" value="1"/>
</dbReference>
<keyword evidence="3" id="KW-1185">Reference proteome</keyword>